<proteinExistence type="predicted"/>
<dbReference type="Pfam" id="PF08044">
    <property type="entry name" value="DUF1707"/>
    <property type="match status" value="1"/>
</dbReference>
<dbReference type="InterPro" id="IPR012551">
    <property type="entry name" value="DUF1707_SHOCT-like"/>
</dbReference>
<dbReference type="EMBL" id="AP022612">
    <property type="protein sequence ID" value="BBZ32623.1"/>
    <property type="molecule type" value="Genomic_DNA"/>
</dbReference>
<reference evidence="4" key="2">
    <citation type="submission" date="2020-02" db="EMBL/GenBank/DDBJ databases">
        <authorList>
            <person name="Matsumoto Y."/>
            <person name="Motooka D."/>
            <person name="Nakamura S."/>
        </authorList>
    </citation>
    <scope>NUCLEOTIDE SEQUENCE</scope>
    <source>
        <strain evidence="4">JCM 13671</strain>
    </source>
</reference>
<organism evidence="4 5">
    <name type="scientific">Mycolicibacterium confluentis</name>
    <dbReference type="NCBI Taxonomy" id="28047"/>
    <lineage>
        <taxon>Bacteria</taxon>
        <taxon>Bacillati</taxon>
        <taxon>Actinomycetota</taxon>
        <taxon>Actinomycetes</taxon>
        <taxon>Mycobacteriales</taxon>
        <taxon>Mycobacteriaceae</taxon>
        <taxon>Mycolicibacterium</taxon>
    </lineage>
</organism>
<feature type="domain" description="DUF1707" evidence="2">
    <location>
        <begin position="1"/>
        <end position="53"/>
    </location>
</feature>
<keyword evidence="5" id="KW-1185">Reference proteome</keyword>
<protein>
    <recommendedName>
        <fullName evidence="6">2TM domain-containing protein</fullName>
    </recommendedName>
</protein>
<feature type="domain" description="2TM" evidence="3">
    <location>
        <begin position="65"/>
        <end position="126"/>
    </location>
</feature>
<feature type="transmembrane region" description="Helical" evidence="1">
    <location>
        <begin position="83"/>
        <end position="106"/>
    </location>
</feature>
<dbReference type="InterPro" id="IPR025698">
    <property type="entry name" value="2TM_dom"/>
</dbReference>
<name>A0A7I7XU63_9MYCO</name>
<dbReference type="AlphaFoldDB" id="A0A7I7XU63"/>
<keyword evidence="1" id="KW-0812">Transmembrane</keyword>
<feature type="transmembrane region" description="Helical" evidence="1">
    <location>
        <begin position="112"/>
        <end position="130"/>
    </location>
</feature>
<sequence length="144" mass="16092">MRVGDRERERAVEHLGQAMSQGYLTLVEYEDRTGRVMAAETAAGLQSVLGDLPLGRIIRQDPRRRDERKAAARRSVVWHVRAYVAMVIICLTVWLAVGLSAGAWYFWPLWPMLGGAIGVVSHALPVRMYGRPAVSTLGCRGLYR</sequence>
<reference evidence="4" key="1">
    <citation type="journal article" date="2019" name="Emerg. Microbes Infect.">
        <title>Comprehensive subspecies identification of 175 nontuberculous mycobacteria species based on 7547 genomic profiles.</title>
        <authorList>
            <person name="Matsumoto Y."/>
            <person name="Kinjo T."/>
            <person name="Motooka D."/>
            <person name="Nabeya D."/>
            <person name="Jung N."/>
            <person name="Uechi K."/>
            <person name="Horii T."/>
            <person name="Iida T."/>
            <person name="Fujita J."/>
            <person name="Nakamura S."/>
        </authorList>
    </citation>
    <scope>NUCLEOTIDE SEQUENCE [LARGE SCALE GENOMIC DNA]</scope>
    <source>
        <strain evidence="4">JCM 13671</strain>
    </source>
</reference>
<evidence type="ECO:0000256" key="1">
    <source>
        <dbReference type="SAM" id="Phobius"/>
    </source>
</evidence>
<evidence type="ECO:0000259" key="2">
    <source>
        <dbReference type="Pfam" id="PF08044"/>
    </source>
</evidence>
<dbReference type="Proteomes" id="UP000466931">
    <property type="component" value="Chromosome"/>
</dbReference>
<gene>
    <name evidence="4" type="ORF">MCNF_12280</name>
</gene>
<accession>A0A7I7XU63</accession>
<keyword evidence="1" id="KW-0472">Membrane</keyword>
<evidence type="ECO:0000259" key="3">
    <source>
        <dbReference type="Pfam" id="PF13239"/>
    </source>
</evidence>
<keyword evidence="1" id="KW-1133">Transmembrane helix</keyword>
<evidence type="ECO:0000313" key="4">
    <source>
        <dbReference type="EMBL" id="BBZ32623.1"/>
    </source>
</evidence>
<evidence type="ECO:0000313" key="5">
    <source>
        <dbReference type="Proteomes" id="UP000466931"/>
    </source>
</evidence>
<dbReference type="Pfam" id="PF13239">
    <property type="entry name" value="2TM"/>
    <property type="match status" value="1"/>
</dbReference>
<evidence type="ECO:0008006" key="6">
    <source>
        <dbReference type="Google" id="ProtNLM"/>
    </source>
</evidence>